<comment type="subcellular location">
    <subcellularLocation>
        <location evidence="8">Golgi apparatus membrane</location>
        <topology evidence="8">Multi-pass membrane protein</topology>
    </subcellularLocation>
    <subcellularLocation>
        <location evidence="1">Membrane</location>
        <topology evidence="1">Multi-pass membrane protein</topology>
    </subcellularLocation>
</comment>
<evidence type="ECO:0000256" key="8">
    <source>
        <dbReference type="RuleBase" id="RU363111"/>
    </source>
</evidence>
<dbReference type="PANTHER" id="PTHR23137:SF36">
    <property type="entry name" value="VESICLE TRANSPORT PROTEIN SFT2C"/>
    <property type="match status" value="1"/>
</dbReference>
<keyword evidence="6 8" id="KW-0472">Membrane</keyword>
<gene>
    <name evidence="10" type="ORF">RHTO0S_17e01794g</name>
</gene>
<dbReference type="InterPro" id="IPR011691">
    <property type="entry name" value="Vesicle_transpt_SFT2"/>
</dbReference>
<feature type="transmembrane region" description="Helical" evidence="8">
    <location>
        <begin position="99"/>
        <end position="121"/>
    </location>
</feature>
<keyword evidence="3 8" id="KW-0812">Transmembrane</keyword>
<reference evidence="10" key="1">
    <citation type="journal article" date="2014" name="Genome Announc.">
        <title>Draft genome sequence of Rhodosporidium toruloides CECT1137, an oleaginous yeast of biotechnological interest.</title>
        <authorList>
            <person name="Morin N."/>
            <person name="Calcas X."/>
            <person name="Devillers H."/>
            <person name="Durrens P."/>
            <person name="Sherman D.J."/>
            <person name="Nicaud J.-M."/>
            <person name="Neuveglise C."/>
        </authorList>
    </citation>
    <scope>NUCLEOTIDE SEQUENCE</scope>
    <source>
        <strain evidence="10">CECT1137</strain>
    </source>
</reference>
<evidence type="ECO:0000256" key="5">
    <source>
        <dbReference type="ARBA" id="ARBA00022989"/>
    </source>
</evidence>
<dbReference type="GO" id="GO:0015031">
    <property type="term" value="P:protein transport"/>
    <property type="evidence" value="ECO:0007669"/>
    <property type="project" value="UniProtKB-KW"/>
</dbReference>
<feature type="transmembrane region" description="Helical" evidence="8">
    <location>
        <begin position="158"/>
        <end position="185"/>
    </location>
</feature>
<keyword evidence="5 8" id="KW-1133">Transmembrane helix</keyword>
<dbReference type="InterPro" id="IPR007305">
    <property type="entry name" value="Vesicle_transpt_Got1/SFT2"/>
</dbReference>
<proteinExistence type="inferred from homology"/>
<keyword evidence="8" id="KW-0333">Golgi apparatus</keyword>
<evidence type="ECO:0000256" key="9">
    <source>
        <dbReference type="SAM" id="MobiDB-lite"/>
    </source>
</evidence>
<name>A0A061BG62_RHOTO</name>
<feature type="transmembrane region" description="Helical" evidence="8">
    <location>
        <begin position="133"/>
        <end position="152"/>
    </location>
</feature>
<keyword evidence="2 8" id="KW-0813">Transport</keyword>
<evidence type="ECO:0000313" key="10">
    <source>
        <dbReference type="EMBL" id="CDR48352.1"/>
    </source>
</evidence>
<evidence type="ECO:0000256" key="2">
    <source>
        <dbReference type="ARBA" id="ARBA00022448"/>
    </source>
</evidence>
<dbReference type="GO" id="GO:0000139">
    <property type="term" value="C:Golgi membrane"/>
    <property type="evidence" value="ECO:0007669"/>
    <property type="project" value="UniProtKB-SubCell"/>
</dbReference>
<evidence type="ECO:0000256" key="7">
    <source>
        <dbReference type="ARBA" id="ARBA00025800"/>
    </source>
</evidence>
<comment type="similarity">
    <text evidence="7 8">Belongs to the SFT2 family.</text>
</comment>
<sequence>MSEQSFRQNLQGFRWAQGVTDDSQSQPSEQSPFARFTSALSGGIPLRSNERTNEEEAYFALSRWERFVGFLMCIAGAAACFAIAFFLGLPLLALKPRKFVLSFTLGSVLFMAGFAILQGPLAHLKHIFSSERLPFTAAYFGSLILTLIFALVKQSYLGTLVCAIVQCFALVAYFVSYFPGGWATLSFGSRMAMRGASSYLPV</sequence>
<dbReference type="OrthoDB" id="660759at2759"/>
<feature type="transmembrane region" description="Helical" evidence="8">
    <location>
        <begin position="67"/>
        <end position="93"/>
    </location>
</feature>
<protein>
    <recommendedName>
        <fullName evidence="8">Protein transport protein SFT2</fullName>
    </recommendedName>
</protein>
<evidence type="ECO:0000256" key="6">
    <source>
        <dbReference type="ARBA" id="ARBA00023136"/>
    </source>
</evidence>
<accession>A0A061BG62</accession>
<evidence type="ECO:0000256" key="1">
    <source>
        <dbReference type="ARBA" id="ARBA00004141"/>
    </source>
</evidence>
<keyword evidence="4 8" id="KW-0653">Protein transport</keyword>
<dbReference type="EMBL" id="LK052952">
    <property type="protein sequence ID" value="CDR48352.1"/>
    <property type="molecule type" value="Genomic_DNA"/>
</dbReference>
<evidence type="ECO:0000256" key="3">
    <source>
        <dbReference type="ARBA" id="ARBA00022692"/>
    </source>
</evidence>
<dbReference type="AlphaFoldDB" id="A0A061BG62"/>
<dbReference type="GO" id="GO:0016192">
    <property type="term" value="P:vesicle-mediated transport"/>
    <property type="evidence" value="ECO:0007669"/>
    <property type="project" value="InterPro"/>
</dbReference>
<feature type="region of interest" description="Disordered" evidence="9">
    <location>
        <begin position="1"/>
        <end position="30"/>
    </location>
</feature>
<dbReference type="PANTHER" id="PTHR23137">
    <property type="entry name" value="VESICLE TRANSPORT PROTEIN-RELATED"/>
    <property type="match status" value="1"/>
</dbReference>
<dbReference type="Pfam" id="PF04178">
    <property type="entry name" value="Got1"/>
    <property type="match status" value="1"/>
</dbReference>
<comment type="function">
    <text evidence="8">Nonessential protein required for the fusion of transport vesicles derived from the endocytic pathway with the Golgi complex.</text>
</comment>
<organism evidence="10">
    <name type="scientific">Rhodotorula toruloides</name>
    <name type="common">Yeast</name>
    <name type="synonym">Rhodosporidium toruloides</name>
    <dbReference type="NCBI Taxonomy" id="5286"/>
    <lineage>
        <taxon>Eukaryota</taxon>
        <taxon>Fungi</taxon>
        <taxon>Dikarya</taxon>
        <taxon>Basidiomycota</taxon>
        <taxon>Pucciniomycotina</taxon>
        <taxon>Microbotryomycetes</taxon>
        <taxon>Sporidiobolales</taxon>
        <taxon>Sporidiobolaceae</taxon>
        <taxon>Rhodotorula</taxon>
    </lineage>
</organism>
<evidence type="ECO:0000256" key="4">
    <source>
        <dbReference type="ARBA" id="ARBA00022927"/>
    </source>
</evidence>
<feature type="compositionally biased region" description="Polar residues" evidence="9">
    <location>
        <begin position="1"/>
        <end position="11"/>
    </location>
</feature>